<reference evidence="2" key="1">
    <citation type="journal article" date="2019" name="Int. J. Syst. Evol. Microbiol.">
        <title>The Global Catalogue of Microorganisms (GCM) 10K type strain sequencing project: providing services to taxonomists for standard genome sequencing and annotation.</title>
        <authorList>
            <consortium name="The Broad Institute Genomics Platform"/>
            <consortium name="The Broad Institute Genome Sequencing Center for Infectious Disease"/>
            <person name="Wu L."/>
            <person name="Ma J."/>
        </authorList>
    </citation>
    <scope>NUCLEOTIDE SEQUENCE [LARGE SCALE GENOMIC DNA]</scope>
    <source>
        <strain evidence="2">CECT 7956</strain>
    </source>
</reference>
<sequence>MKSFTTLRYGVGFVPGSKKSTGFGWVNNGISLPVGVTQNFNVNNLQRRVKMRVSMRCKSTPSKIALEWFGEVGASYTPIFYGISAPKHVATGIIGLRQQVVFDIPPKPKVIFVKIQYTPNYSHGSLSWNPFDILSSNSGGLSVFGASLGFSF</sequence>
<dbReference type="Proteomes" id="UP001595616">
    <property type="component" value="Unassembled WGS sequence"/>
</dbReference>
<protein>
    <submittedName>
        <fullName evidence="1">Uncharacterized protein</fullName>
    </submittedName>
</protein>
<accession>A0ABV7Z051</accession>
<comment type="caution">
    <text evidence="1">The sequence shown here is derived from an EMBL/GenBank/DDBJ whole genome shotgun (WGS) entry which is preliminary data.</text>
</comment>
<organism evidence="1 2">
    <name type="scientific">Lacihabitans lacunae</name>
    <dbReference type="NCBI Taxonomy" id="1028214"/>
    <lineage>
        <taxon>Bacteria</taxon>
        <taxon>Pseudomonadati</taxon>
        <taxon>Bacteroidota</taxon>
        <taxon>Cytophagia</taxon>
        <taxon>Cytophagales</taxon>
        <taxon>Leadbetterellaceae</taxon>
        <taxon>Lacihabitans</taxon>
    </lineage>
</organism>
<evidence type="ECO:0000313" key="2">
    <source>
        <dbReference type="Proteomes" id="UP001595616"/>
    </source>
</evidence>
<dbReference type="EMBL" id="JBHRYQ010000001">
    <property type="protein sequence ID" value="MFC3811885.1"/>
    <property type="molecule type" value="Genomic_DNA"/>
</dbReference>
<dbReference type="RefSeq" id="WP_379838737.1">
    <property type="nucleotide sequence ID" value="NZ_JBHRYQ010000001.1"/>
</dbReference>
<evidence type="ECO:0000313" key="1">
    <source>
        <dbReference type="EMBL" id="MFC3811885.1"/>
    </source>
</evidence>
<gene>
    <name evidence="1" type="ORF">ACFOOI_14575</name>
</gene>
<name>A0ABV7Z051_9BACT</name>
<keyword evidence="2" id="KW-1185">Reference proteome</keyword>
<proteinExistence type="predicted"/>